<dbReference type="Gene3D" id="1.10.8.10">
    <property type="entry name" value="DNA helicase RuvA subunit, C-terminal domain"/>
    <property type="match status" value="1"/>
</dbReference>
<evidence type="ECO:0000313" key="7">
    <source>
        <dbReference type="EMBL" id="AND16880.1"/>
    </source>
</evidence>
<dbReference type="InterPro" id="IPR029063">
    <property type="entry name" value="SAM-dependent_MTases_sf"/>
</dbReference>
<keyword evidence="3 4" id="KW-0949">S-adenosyl-L-methionine</keyword>
<accession>A0A160KSY6</accession>
<evidence type="ECO:0000256" key="4">
    <source>
        <dbReference type="HAMAP-Rule" id="MF_02126"/>
    </source>
</evidence>
<dbReference type="InterPro" id="IPR002052">
    <property type="entry name" value="DNA_methylase_N6_adenine_CS"/>
</dbReference>
<feature type="domain" description="Release factor glutamine methyltransferase N-terminal" evidence="6">
    <location>
        <begin position="13"/>
        <end position="84"/>
    </location>
</feature>
<dbReference type="NCBIfam" id="TIGR00536">
    <property type="entry name" value="hemK_fam"/>
    <property type="match status" value="1"/>
</dbReference>
<proteinExistence type="inferred from homology"/>
<dbReference type="InterPro" id="IPR040758">
    <property type="entry name" value="PrmC_N"/>
</dbReference>
<dbReference type="SUPFAM" id="SSF53335">
    <property type="entry name" value="S-adenosyl-L-methionine-dependent methyltransferases"/>
    <property type="match status" value="1"/>
</dbReference>
<evidence type="ECO:0000259" key="6">
    <source>
        <dbReference type="Pfam" id="PF17827"/>
    </source>
</evidence>
<dbReference type="GO" id="GO:0032259">
    <property type="term" value="P:methylation"/>
    <property type="evidence" value="ECO:0007669"/>
    <property type="project" value="UniProtKB-KW"/>
</dbReference>
<keyword evidence="1 4" id="KW-0489">Methyltransferase</keyword>
<dbReference type="CDD" id="cd02440">
    <property type="entry name" value="AdoMet_MTases"/>
    <property type="match status" value="1"/>
</dbReference>
<evidence type="ECO:0000256" key="2">
    <source>
        <dbReference type="ARBA" id="ARBA00022679"/>
    </source>
</evidence>
<keyword evidence="8" id="KW-1185">Reference proteome</keyword>
<comment type="similarity">
    <text evidence="4">Belongs to the protein N5-glutamine methyltransferase family. PrmC subfamily.</text>
</comment>
<dbReference type="PANTHER" id="PTHR18895:SF74">
    <property type="entry name" value="MTRF1L RELEASE FACTOR GLUTAMINE METHYLTRANSFERASE"/>
    <property type="match status" value="1"/>
</dbReference>
<feature type="binding site" evidence="4">
    <location>
        <position position="199"/>
    </location>
    <ligand>
        <name>S-adenosyl-L-methionine</name>
        <dbReference type="ChEBI" id="CHEBI:59789"/>
    </ligand>
</feature>
<dbReference type="InterPro" id="IPR019874">
    <property type="entry name" value="RF_methyltr_PrmC"/>
</dbReference>
<dbReference type="PROSITE" id="PS00092">
    <property type="entry name" value="N6_MTASE"/>
    <property type="match status" value="1"/>
</dbReference>
<dbReference type="NCBIfam" id="TIGR03534">
    <property type="entry name" value="RF_mod_PrmC"/>
    <property type="match status" value="1"/>
</dbReference>
<comment type="catalytic activity">
    <reaction evidence="4">
        <text>L-glutaminyl-[peptide chain release factor] + S-adenosyl-L-methionine = N(5)-methyl-L-glutaminyl-[peptide chain release factor] + S-adenosyl-L-homocysteine + H(+)</text>
        <dbReference type="Rhea" id="RHEA:42896"/>
        <dbReference type="Rhea" id="RHEA-COMP:10271"/>
        <dbReference type="Rhea" id="RHEA-COMP:10272"/>
        <dbReference type="ChEBI" id="CHEBI:15378"/>
        <dbReference type="ChEBI" id="CHEBI:30011"/>
        <dbReference type="ChEBI" id="CHEBI:57856"/>
        <dbReference type="ChEBI" id="CHEBI:59789"/>
        <dbReference type="ChEBI" id="CHEBI:61891"/>
        <dbReference type="EC" id="2.1.1.297"/>
    </reaction>
</comment>
<evidence type="ECO:0000256" key="1">
    <source>
        <dbReference type="ARBA" id="ARBA00022603"/>
    </source>
</evidence>
<comment type="caution">
    <text evidence="4">Lacks conserved residue(s) required for the propagation of feature annotation.</text>
</comment>
<dbReference type="InterPro" id="IPR025714">
    <property type="entry name" value="Methyltranfer_dom"/>
</dbReference>
<evidence type="ECO:0000259" key="5">
    <source>
        <dbReference type="Pfam" id="PF13847"/>
    </source>
</evidence>
<protein>
    <recommendedName>
        <fullName evidence="4">Release factor glutamine methyltransferase</fullName>
        <shortName evidence="4">RF MTase</shortName>
        <ecNumber evidence="4">2.1.1.297</ecNumber>
    </recommendedName>
    <alternativeName>
        <fullName evidence="4">N5-glutamine methyltransferase PrmC</fullName>
    </alternativeName>
    <alternativeName>
        <fullName evidence="4">Protein-(glutamine-N5) MTase PrmC</fullName>
    </alternativeName>
    <alternativeName>
        <fullName evidence="4">Protein-glutamine N-methyltransferase PrmC</fullName>
    </alternativeName>
</protein>
<evidence type="ECO:0000256" key="3">
    <source>
        <dbReference type="ARBA" id="ARBA00022691"/>
    </source>
</evidence>
<comment type="function">
    <text evidence="4">Methylates the class 1 translation termination release factors RF1/PrfA and RF2/PrfB on the glutamine residue of the universally conserved GGQ motif.</text>
</comment>
<dbReference type="InterPro" id="IPR050320">
    <property type="entry name" value="N5-glutamine_MTase"/>
</dbReference>
<feature type="binding site" evidence="4">
    <location>
        <begin position="199"/>
        <end position="202"/>
    </location>
    <ligand>
        <name>substrate</name>
    </ligand>
</feature>
<gene>
    <name evidence="4" type="primary">prmC</name>
    <name evidence="7" type="ORF">A6122_1749</name>
</gene>
<dbReference type="EMBL" id="CP015515">
    <property type="protein sequence ID" value="AND16880.1"/>
    <property type="molecule type" value="Genomic_DNA"/>
</dbReference>
<dbReference type="EC" id="2.1.1.297" evidence="4"/>
<dbReference type="STRING" id="33888.A6122_1749"/>
<feature type="domain" description="Methyltransferase" evidence="5">
    <location>
        <begin position="127"/>
        <end position="256"/>
    </location>
</feature>
<feature type="binding site" evidence="4">
    <location>
        <begin position="131"/>
        <end position="135"/>
    </location>
    <ligand>
        <name>S-adenosyl-L-methionine</name>
        <dbReference type="ChEBI" id="CHEBI:59789"/>
    </ligand>
</feature>
<dbReference type="Pfam" id="PF17827">
    <property type="entry name" value="PrmC_N"/>
    <property type="match status" value="1"/>
</dbReference>
<feature type="binding site" evidence="4">
    <location>
        <position position="154"/>
    </location>
    <ligand>
        <name>S-adenosyl-L-methionine</name>
        <dbReference type="ChEBI" id="CHEBI:59789"/>
    </ligand>
</feature>
<dbReference type="RefSeq" id="WP_068254065.1">
    <property type="nucleotide sequence ID" value="NZ_CP015515.1"/>
</dbReference>
<dbReference type="Pfam" id="PF13847">
    <property type="entry name" value="Methyltransf_31"/>
    <property type="match status" value="1"/>
</dbReference>
<dbReference type="Proteomes" id="UP000077071">
    <property type="component" value="Chromosome"/>
</dbReference>
<keyword evidence="2 4" id="KW-0808">Transferase</keyword>
<dbReference type="GO" id="GO:0003676">
    <property type="term" value="F:nucleic acid binding"/>
    <property type="evidence" value="ECO:0007669"/>
    <property type="project" value="InterPro"/>
</dbReference>
<sequence>MSLETAGVDARALLADAVGRLTAARVPTPDVDAELLLGHLLGLGRGQLQARLITGLTVDEEHGRAFSSAIERRAAREPLQHITGVAPFRSLELAVGPGVFVPRPETEGVAQIAIDALRAVVDPEPVAVDLGTGSGALALALAHEVPHARVIGVENAPEAFIWARGNRERLGLENARIVFDDLARALPELDGTVSVVVSNPPYIPAAALPRDPEVRVYDPPAALYGGEDGLDVIRSLSRTALRLLRPGGVLVIEHGELQGAEIRALLTADGWRGATTQRDLTGRDRATLAVR</sequence>
<evidence type="ECO:0000313" key="8">
    <source>
        <dbReference type="Proteomes" id="UP000077071"/>
    </source>
</evidence>
<dbReference type="HAMAP" id="MF_02126">
    <property type="entry name" value="RF_methyltr_PrmC"/>
    <property type="match status" value="1"/>
</dbReference>
<dbReference type="PANTHER" id="PTHR18895">
    <property type="entry name" value="HEMK METHYLTRANSFERASE"/>
    <property type="match status" value="1"/>
</dbReference>
<dbReference type="AlphaFoldDB" id="A0A160KSY6"/>
<dbReference type="PATRIC" id="fig|33888.3.peg.1928"/>
<dbReference type="OrthoDB" id="9800643at2"/>
<organism evidence="7 8">
    <name type="scientific">Rathayibacter tritici</name>
    <dbReference type="NCBI Taxonomy" id="33888"/>
    <lineage>
        <taxon>Bacteria</taxon>
        <taxon>Bacillati</taxon>
        <taxon>Actinomycetota</taxon>
        <taxon>Actinomycetes</taxon>
        <taxon>Micrococcales</taxon>
        <taxon>Microbacteriaceae</taxon>
        <taxon>Rathayibacter</taxon>
    </lineage>
</organism>
<dbReference type="KEGG" id="rtn:A6122_1749"/>
<dbReference type="GO" id="GO:0102559">
    <property type="term" value="F:peptide chain release factor N(5)-glutamine methyltransferase activity"/>
    <property type="evidence" value="ECO:0007669"/>
    <property type="project" value="UniProtKB-EC"/>
</dbReference>
<reference evidence="7 8" key="1">
    <citation type="submission" date="2016-05" db="EMBL/GenBank/DDBJ databases">
        <title>Complete genome sequence of Rathayibacter tritici NCPPB 1953.</title>
        <authorList>
            <person name="Park J."/>
            <person name="Lee H.-H."/>
            <person name="Lee S.-W."/>
            <person name="Seo Y.-S."/>
        </authorList>
    </citation>
    <scope>NUCLEOTIDE SEQUENCE [LARGE SCALE GENOMIC DNA]</scope>
    <source>
        <strain evidence="7 8">NCPPB 1953</strain>
    </source>
</reference>
<dbReference type="Gene3D" id="3.40.50.150">
    <property type="entry name" value="Vaccinia Virus protein VP39"/>
    <property type="match status" value="1"/>
</dbReference>
<name>A0A160KSY6_9MICO</name>
<dbReference type="InterPro" id="IPR004556">
    <property type="entry name" value="HemK-like"/>
</dbReference>